<name>A0A829YLK8_9GAMM</name>
<evidence type="ECO:0000313" key="2">
    <source>
        <dbReference type="Proteomes" id="UP000445000"/>
    </source>
</evidence>
<protein>
    <submittedName>
        <fullName evidence="1">Uncharacterized protein</fullName>
    </submittedName>
</protein>
<dbReference type="EMBL" id="BLJN01000006">
    <property type="protein sequence ID" value="GFE83723.1"/>
    <property type="molecule type" value="Genomic_DNA"/>
</dbReference>
<sequence>MNGFRFNAVTVSRQDEAPAAPSLSDRIGGVAAFVDEKRGPRNQHPNPVAPEIDYALSFPTHSPATGLERPILAGTELRWAAVHGIVTRNKRLMRLENTLRATPCAP</sequence>
<evidence type="ECO:0000313" key="1">
    <source>
        <dbReference type="EMBL" id="GFE83723.1"/>
    </source>
</evidence>
<dbReference type="Proteomes" id="UP000445000">
    <property type="component" value="Unassembled WGS sequence"/>
</dbReference>
<dbReference type="RefSeq" id="WP_161815311.1">
    <property type="nucleotide sequence ID" value="NZ_BLJN01000006.1"/>
</dbReference>
<accession>A0A829YLK8</accession>
<reference evidence="2" key="1">
    <citation type="submission" date="2020-01" db="EMBL/GenBank/DDBJ databases">
        <title>'Steroidobacter agaridevorans' sp. nov., agar-degrading bacteria isolated from rhizosphere soils.</title>
        <authorList>
            <person name="Ikenaga M."/>
            <person name="Kataoka M."/>
            <person name="Murouchi A."/>
            <person name="Katsuragi S."/>
            <person name="Sakai M."/>
        </authorList>
    </citation>
    <scope>NUCLEOTIDE SEQUENCE [LARGE SCALE GENOMIC DNA]</scope>
    <source>
        <strain evidence="2">YU21-B</strain>
    </source>
</reference>
<dbReference type="AlphaFoldDB" id="A0A829YLK8"/>
<gene>
    <name evidence="1" type="ORF">GCM10011487_57230</name>
</gene>
<keyword evidence="2" id="KW-1185">Reference proteome</keyword>
<organism evidence="1 2">
    <name type="scientific">Steroidobacter agaridevorans</name>
    <dbReference type="NCBI Taxonomy" id="2695856"/>
    <lineage>
        <taxon>Bacteria</taxon>
        <taxon>Pseudomonadati</taxon>
        <taxon>Pseudomonadota</taxon>
        <taxon>Gammaproteobacteria</taxon>
        <taxon>Steroidobacterales</taxon>
        <taxon>Steroidobacteraceae</taxon>
        <taxon>Steroidobacter</taxon>
    </lineage>
</organism>
<proteinExistence type="predicted"/>
<comment type="caution">
    <text evidence="1">The sequence shown here is derived from an EMBL/GenBank/DDBJ whole genome shotgun (WGS) entry which is preliminary data.</text>
</comment>